<feature type="non-terminal residue" evidence="2">
    <location>
        <position position="1"/>
    </location>
</feature>
<evidence type="ECO:0000256" key="1">
    <source>
        <dbReference type="SAM" id="MobiDB-lite"/>
    </source>
</evidence>
<proteinExistence type="predicted"/>
<evidence type="ECO:0000313" key="2">
    <source>
        <dbReference type="EMBL" id="CAA9346521.1"/>
    </source>
</evidence>
<dbReference type="EMBL" id="CADCTQ010000691">
    <property type="protein sequence ID" value="CAA9346521.1"/>
    <property type="molecule type" value="Genomic_DNA"/>
</dbReference>
<feature type="region of interest" description="Disordered" evidence="1">
    <location>
        <begin position="50"/>
        <end position="71"/>
    </location>
</feature>
<accession>A0A6J4M0J2</accession>
<feature type="compositionally biased region" description="Basic residues" evidence="1">
    <location>
        <begin position="50"/>
        <end position="60"/>
    </location>
</feature>
<feature type="non-terminal residue" evidence="2">
    <location>
        <position position="71"/>
    </location>
</feature>
<gene>
    <name evidence="2" type="ORF">AVDCRST_MAG56-8168</name>
</gene>
<feature type="compositionally biased region" description="Basic and acidic residues" evidence="1">
    <location>
        <begin position="61"/>
        <end position="71"/>
    </location>
</feature>
<organism evidence="2">
    <name type="scientific">uncultured Cytophagales bacterium</name>
    <dbReference type="NCBI Taxonomy" id="158755"/>
    <lineage>
        <taxon>Bacteria</taxon>
        <taxon>Pseudomonadati</taxon>
        <taxon>Bacteroidota</taxon>
        <taxon>Sphingobacteriia</taxon>
        <taxon>Sphingobacteriales</taxon>
        <taxon>environmental samples</taxon>
    </lineage>
</organism>
<dbReference type="AlphaFoldDB" id="A0A6J4M0J2"/>
<reference evidence="2" key="1">
    <citation type="submission" date="2020-02" db="EMBL/GenBank/DDBJ databases">
        <authorList>
            <person name="Meier V. D."/>
        </authorList>
    </citation>
    <scope>NUCLEOTIDE SEQUENCE</scope>
    <source>
        <strain evidence="2">AVDCRST_MAG56</strain>
    </source>
</reference>
<name>A0A6J4M0J2_9SPHI</name>
<sequence>AFTENTEAAFSGRFSRSTRPWLGQQHSLAGPVVLHWRFAVHLRGAVRARRRAPAHGHAAGRVRDHATGAVL</sequence>
<protein>
    <submittedName>
        <fullName evidence="2">Uncharacterized protein</fullName>
    </submittedName>
</protein>